<evidence type="ECO:0000313" key="2">
    <source>
        <dbReference type="Proteomes" id="UP000006854"/>
    </source>
</evidence>
<protein>
    <submittedName>
        <fullName evidence="1">Uncharacterized protein</fullName>
    </submittedName>
</protein>
<sequence>MAHDDDDRTTFLFYAPERQPHAWSLDLAGLGEALRQSFTEARYKVRQDHTHQGEPYLSFWAATDDGTEYDGTATVHGRDCLVLADTTACEAASFLLWLRDDHLPSPDLIRFSSEAAVDQGIETDWRLPGTGDAARVADELRHHLAVVDEA</sequence>
<dbReference type="RefSeq" id="WP_015036919.1">
    <property type="nucleotide sequence ID" value="NC_018750.1"/>
</dbReference>
<dbReference type="HOGENOM" id="CLU_1739572_0_0_11"/>
<dbReference type="GeneID" id="51866291"/>
<evidence type="ECO:0000313" key="1">
    <source>
        <dbReference type="EMBL" id="CCA59024.1"/>
    </source>
</evidence>
<dbReference type="Proteomes" id="UP000006854">
    <property type="component" value="Chromosome"/>
</dbReference>
<dbReference type="AlphaFoldDB" id="F2R9I1"/>
<gene>
    <name evidence="1" type="ordered locus">SVEN_5738</name>
</gene>
<dbReference type="PATRIC" id="fig|953739.5.peg.955"/>
<keyword evidence="2" id="KW-1185">Reference proteome</keyword>
<name>F2R9I1_STRVP</name>
<dbReference type="eggNOG" id="ENOG5031SYF">
    <property type="taxonomic scope" value="Bacteria"/>
</dbReference>
<reference evidence="1 2" key="1">
    <citation type="journal article" date="2011" name="BMC Genomics">
        <title>Genome-wide analysis of the role of GlnR in Streptomyces venezuelae provides new insights into global nitrogen regulation in actinomycetes.</title>
        <authorList>
            <person name="Pullan S.T."/>
            <person name="Bibb M.J."/>
            <person name="Merrick M."/>
        </authorList>
    </citation>
    <scope>NUCLEOTIDE SEQUENCE [LARGE SCALE GENOMIC DNA]</scope>
    <source>
        <strain evidence="2">ATCC 10712 / CBS 650.69 / DSM 40230 / JCM 4526 / NBRC 13096 / PD 04745</strain>
    </source>
</reference>
<accession>F2R9I1</accession>
<dbReference type="KEGG" id="sve:SVEN_5738"/>
<organism evidence="1 2">
    <name type="scientific">Streptomyces venezuelae (strain ATCC 10712 / CBS 650.69 / DSM 40230 / JCM 4526 / NBRC 13096 / PD 04745)</name>
    <dbReference type="NCBI Taxonomy" id="953739"/>
    <lineage>
        <taxon>Bacteria</taxon>
        <taxon>Bacillati</taxon>
        <taxon>Actinomycetota</taxon>
        <taxon>Actinomycetes</taxon>
        <taxon>Kitasatosporales</taxon>
        <taxon>Streptomycetaceae</taxon>
        <taxon>Streptomyces</taxon>
    </lineage>
</organism>
<dbReference type="EMBL" id="FR845719">
    <property type="protein sequence ID" value="CCA59024.1"/>
    <property type="molecule type" value="Genomic_DNA"/>
</dbReference>
<dbReference type="OrthoDB" id="4198022at2"/>
<proteinExistence type="predicted"/>